<dbReference type="EMBL" id="JAIXNE010000002">
    <property type="protein sequence ID" value="MCA6075464.1"/>
    <property type="molecule type" value="Genomic_DNA"/>
</dbReference>
<evidence type="ECO:0000313" key="5">
    <source>
        <dbReference type="EMBL" id="MCA6077769.1"/>
    </source>
</evidence>
<evidence type="ECO:0000259" key="2">
    <source>
        <dbReference type="PROSITE" id="PS51123"/>
    </source>
</evidence>
<dbReference type="InterPro" id="IPR006665">
    <property type="entry name" value="OmpA-like"/>
</dbReference>
<dbReference type="AlphaFoldDB" id="A0A9X1HS92"/>
<dbReference type="CDD" id="cd07185">
    <property type="entry name" value="OmpA_C-like"/>
    <property type="match status" value="1"/>
</dbReference>
<protein>
    <submittedName>
        <fullName evidence="3">OmpA family protein</fullName>
    </submittedName>
</protein>
<feature type="domain" description="OmpA-like" evidence="2">
    <location>
        <begin position="294"/>
        <end position="432"/>
    </location>
</feature>
<sequence length="432" mass="49366">MLRITTFTRVVMIFMASLITITGNSVPDRDPDPIPGNSNYVVIGAFAFIRNAERFTKYAQEEKDFDAKFAINPLRNLYYVYMYSSDERKDAVDVVLKVRADHPDLWDAWVFSGSLGALDEGEMVTPVLSESNEPQEYTEAENAEWEAMMSEREAVVEQAQEEMAPVNEALAVSAEVEETPVVEPEKPANLEPKEGYYYLYFNTINKKTMKEVKGRVRVIDAERFKELEIVESQELIELKDPNNGTNRLKAATQIFGFKEVDHVINLDQPLTDSTASFVKVVGDSIIMDFELERFKKGDILVMYNVYFFKDAAVMKPESKYELLSLLDMLEENDKLKVRIHGHTNGNAKGKIIHLDDEEKNFFSLRADQEEDFGSAKALSTYRAETIQDWLISEGIPADRMSIKGWGGKKMIYDKHDTQAHKNVRVEIEIVED</sequence>
<gene>
    <name evidence="3" type="ORF">LDX50_11335</name>
    <name evidence="4" type="ORF">LDX50_17305</name>
    <name evidence="5" type="ORF">LDX50_23025</name>
</gene>
<dbReference type="SUPFAM" id="SSF103088">
    <property type="entry name" value="OmpA-like"/>
    <property type="match status" value="1"/>
</dbReference>
<evidence type="ECO:0000313" key="3">
    <source>
        <dbReference type="EMBL" id="MCA6075464.1"/>
    </source>
</evidence>
<dbReference type="Proteomes" id="UP001139409">
    <property type="component" value="Unassembled WGS sequence"/>
</dbReference>
<comment type="caution">
    <text evidence="3">The sequence shown here is derived from an EMBL/GenBank/DDBJ whole genome shotgun (WGS) entry which is preliminary data.</text>
</comment>
<dbReference type="RefSeq" id="WP_225698564.1">
    <property type="nucleotide sequence ID" value="NZ_JAIXNE010000002.1"/>
</dbReference>
<reference evidence="3" key="1">
    <citation type="submission" date="2021-09" db="EMBL/GenBank/DDBJ databases">
        <title>Fulvivirga sp. isolated from coastal sediment.</title>
        <authorList>
            <person name="Yu H."/>
        </authorList>
    </citation>
    <scope>NUCLEOTIDE SEQUENCE</scope>
    <source>
        <strain evidence="3">1062</strain>
    </source>
</reference>
<dbReference type="EMBL" id="JAIXNE010000003">
    <property type="protein sequence ID" value="MCA6076641.1"/>
    <property type="molecule type" value="Genomic_DNA"/>
</dbReference>
<dbReference type="Gene3D" id="3.30.1330.60">
    <property type="entry name" value="OmpA-like domain"/>
    <property type="match status" value="1"/>
</dbReference>
<dbReference type="InterPro" id="IPR036737">
    <property type="entry name" value="OmpA-like_sf"/>
</dbReference>
<evidence type="ECO:0000256" key="1">
    <source>
        <dbReference type="PROSITE-ProRule" id="PRU00473"/>
    </source>
</evidence>
<organism evidence="3 6">
    <name type="scientific">Fulvivirga sedimenti</name>
    <dbReference type="NCBI Taxonomy" id="2879465"/>
    <lineage>
        <taxon>Bacteria</taxon>
        <taxon>Pseudomonadati</taxon>
        <taxon>Bacteroidota</taxon>
        <taxon>Cytophagia</taxon>
        <taxon>Cytophagales</taxon>
        <taxon>Fulvivirgaceae</taxon>
        <taxon>Fulvivirga</taxon>
    </lineage>
</organism>
<dbReference type="EMBL" id="JAIXNE010000004">
    <property type="protein sequence ID" value="MCA6077769.1"/>
    <property type="molecule type" value="Genomic_DNA"/>
</dbReference>
<keyword evidence="6" id="KW-1185">Reference proteome</keyword>
<name>A0A9X1HS92_9BACT</name>
<dbReference type="GO" id="GO:0016020">
    <property type="term" value="C:membrane"/>
    <property type="evidence" value="ECO:0007669"/>
    <property type="project" value="UniProtKB-UniRule"/>
</dbReference>
<evidence type="ECO:0000313" key="6">
    <source>
        <dbReference type="Proteomes" id="UP001139409"/>
    </source>
</evidence>
<accession>A0A9X1HS92</accession>
<dbReference type="PROSITE" id="PS51123">
    <property type="entry name" value="OMPA_2"/>
    <property type="match status" value="1"/>
</dbReference>
<evidence type="ECO:0000313" key="4">
    <source>
        <dbReference type="EMBL" id="MCA6076641.1"/>
    </source>
</evidence>
<dbReference type="Pfam" id="PF00691">
    <property type="entry name" value="OmpA"/>
    <property type="match status" value="1"/>
</dbReference>
<keyword evidence="1" id="KW-0472">Membrane</keyword>
<proteinExistence type="predicted"/>